<sequence>MTKVQYEIVEHDGGWAYKTQGVFSEPFATHQEALNAAERAASEQQTPGETSPIEYEDAKGRWHEEVAPGSDRPTTEVLDTGGRQATPGPRP</sequence>
<proteinExistence type="predicted"/>
<accession>A0A5N3PD17</accession>
<name>A0A5N3PD17_9HYPH</name>
<dbReference type="Pfam" id="PF09954">
    <property type="entry name" value="DUF2188"/>
    <property type="match status" value="1"/>
</dbReference>
<gene>
    <name evidence="2" type="ORF">FEZ63_10130</name>
</gene>
<comment type="caution">
    <text evidence="2">The sequence shown here is derived from an EMBL/GenBank/DDBJ whole genome shotgun (WGS) entry which is preliminary data.</text>
</comment>
<dbReference type="Proteomes" id="UP000325684">
    <property type="component" value="Unassembled WGS sequence"/>
</dbReference>
<dbReference type="RefSeq" id="WP_150943883.1">
    <property type="nucleotide sequence ID" value="NZ_VCMV01000013.1"/>
</dbReference>
<evidence type="ECO:0000313" key="2">
    <source>
        <dbReference type="EMBL" id="KAB0267632.1"/>
    </source>
</evidence>
<keyword evidence="3" id="KW-1185">Reference proteome</keyword>
<dbReference type="OrthoDB" id="7596641at2"/>
<evidence type="ECO:0000256" key="1">
    <source>
        <dbReference type="SAM" id="MobiDB-lite"/>
    </source>
</evidence>
<evidence type="ECO:0000313" key="3">
    <source>
        <dbReference type="Proteomes" id="UP000325684"/>
    </source>
</evidence>
<dbReference type="AlphaFoldDB" id="A0A5N3PD17"/>
<dbReference type="InterPro" id="IPR018691">
    <property type="entry name" value="DUF2188"/>
</dbReference>
<feature type="compositionally biased region" description="Basic and acidic residues" evidence="1">
    <location>
        <begin position="56"/>
        <end position="66"/>
    </location>
</feature>
<organism evidence="2 3">
    <name type="scientific">Microvirga brassicacearum</name>
    <dbReference type="NCBI Taxonomy" id="2580413"/>
    <lineage>
        <taxon>Bacteria</taxon>
        <taxon>Pseudomonadati</taxon>
        <taxon>Pseudomonadota</taxon>
        <taxon>Alphaproteobacteria</taxon>
        <taxon>Hyphomicrobiales</taxon>
        <taxon>Methylobacteriaceae</taxon>
        <taxon>Microvirga</taxon>
    </lineage>
</organism>
<feature type="region of interest" description="Disordered" evidence="1">
    <location>
        <begin position="36"/>
        <end position="91"/>
    </location>
</feature>
<reference evidence="2 3" key="1">
    <citation type="journal article" date="2019" name="Microorganisms">
        <title>Genome Insights into the Novel Species Microvirga brassicacearum, a Rapeseed Endophyte with Biotechnological Potential.</title>
        <authorList>
            <person name="Jimenez-Gomez A."/>
            <person name="Saati-Santamaria Z."/>
            <person name="Igual J.M."/>
            <person name="Rivas R."/>
            <person name="Mateos P.F."/>
            <person name="Garcia-Fraile P."/>
        </authorList>
    </citation>
    <scope>NUCLEOTIDE SEQUENCE [LARGE SCALE GENOMIC DNA]</scope>
    <source>
        <strain evidence="2 3">CDVBN77</strain>
    </source>
</reference>
<protein>
    <submittedName>
        <fullName evidence="2">DUF2188 domain-containing protein</fullName>
    </submittedName>
</protein>
<dbReference type="EMBL" id="VCMV01000013">
    <property type="protein sequence ID" value="KAB0267632.1"/>
    <property type="molecule type" value="Genomic_DNA"/>
</dbReference>